<dbReference type="InterPro" id="IPR049712">
    <property type="entry name" value="Poly_export"/>
</dbReference>
<dbReference type="GO" id="GO:0015159">
    <property type="term" value="F:polysaccharide transmembrane transporter activity"/>
    <property type="evidence" value="ECO:0007669"/>
    <property type="project" value="InterPro"/>
</dbReference>
<evidence type="ECO:0000259" key="1">
    <source>
        <dbReference type="Pfam" id="PF10531"/>
    </source>
</evidence>
<protein>
    <recommendedName>
        <fullName evidence="1">Soluble ligand binding domain-containing protein</fullName>
    </recommendedName>
</protein>
<feature type="domain" description="Soluble ligand binding" evidence="1">
    <location>
        <begin position="97"/>
        <end position="147"/>
    </location>
</feature>
<feature type="domain" description="Soluble ligand binding" evidence="1">
    <location>
        <begin position="335"/>
        <end position="384"/>
    </location>
</feature>
<evidence type="ECO:0000313" key="2">
    <source>
        <dbReference type="EMBL" id="PIX17150.1"/>
    </source>
</evidence>
<dbReference type="PANTHER" id="PTHR33619">
    <property type="entry name" value="POLYSACCHARIDE EXPORT PROTEIN GFCE-RELATED"/>
    <property type="match status" value="1"/>
</dbReference>
<dbReference type="PANTHER" id="PTHR33619:SF3">
    <property type="entry name" value="POLYSACCHARIDE EXPORT PROTEIN GFCE-RELATED"/>
    <property type="match status" value="1"/>
</dbReference>
<sequence length="434" mass="47978">MKPRDRVSISGLVKNPGSYPLLEDMTVGDIICQAGGITKADKIIHVEIIRTTQAGQVEVIPVDINVVLGGDKKRDVPLQQIDHVFVYSVFVPEPTPVVMITGLVKTPGIYNFSKEMRVSDLITQAGGLDKGATLLNCELSRMIRSEAGVSFIHMPVDLGKAMIGGINEDILLKEYDNLFIRQIPQWRIVDTVAVAGEVVFPGTYALSENERLTSVLERAGGFSKDAFLPGVTFIRQSVKEQQEREIKDRFLSQEEEALAQEEAGLASQNLLPEELAKKQEALDNKRKLLRLSIAKLPKGRIILKLVRLEKLKNSRNDIILHDGDSLFIPKTPVSVTIIGEVYNPGAILHHHGHRVRNYINNVGGLTMNADKSAIYVIKPDGRVERKGLFGCNMVGRGDIIVVPARIETKVSFKEIVSTIYQLSATVAVMINVFK</sequence>
<dbReference type="EMBL" id="PFIC01000130">
    <property type="protein sequence ID" value="PIX17150.1"/>
    <property type="molecule type" value="Genomic_DNA"/>
</dbReference>
<comment type="caution">
    <text evidence="2">The sequence shown here is derived from an EMBL/GenBank/DDBJ whole genome shotgun (WGS) entry which is preliminary data.</text>
</comment>
<accession>A0A2M7JCK4</accession>
<dbReference type="AlphaFoldDB" id="A0A2M7JCK4"/>
<proteinExistence type="predicted"/>
<gene>
    <name evidence="2" type="ORF">COZ71_04830</name>
</gene>
<dbReference type="Proteomes" id="UP000229297">
    <property type="component" value="Unassembled WGS sequence"/>
</dbReference>
<dbReference type="InterPro" id="IPR019554">
    <property type="entry name" value="Soluble_ligand-bd"/>
</dbReference>
<reference evidence="3" key="1">
    <citation type="submission" date="2017-09" db="EMBL/GenBank/DDBJ databases">
        <title>Depth-based differentiation of microbial function through sediment-hosted aquifers and enrichment of novel symbionts in the deep terrestrial subsurface.</title>
        <authorList>
            <person name="Probst A.J."/>
            <person name="Ladd B."/>
            <person name="Jarett J.K."/>
            <person name="Geller-Mcgrath D.E."/>
            <person name="Sieber C.M.K."/>
            <person name="Emerson J.B."/>
            <person name="Anantharaman K."/>
            <person name="Thomas B.C."/>
            <person name="Malmstrom R."/>
            <person name="Stieglmeier M."/>
            <person name="Klingl A."/>
            <person name="Woyke T."/>
            <person name="Ryan C.M."/>
            <person name="Banfield J.F."/>
        </authorList>
    </citation>
    <scope>NUCLEOTIDE SEQUENCE [LARGE SCALE GENOMIC DNA]</scope>
</reference>
<feature type="domain" description="Soluble ligand binding" evidence="1">
    <location>
        <begin position="7"/>
        <end position="50"/>
    </location>
</feature>
<feature type="domain" description="Soluble ligand binding" evidence="1">
    <location>
        <begin position="192"/>
        <end position="227"/>
    </location>
</feature>
<dbReference type="Gene3D" id="3.10.560.10">
    <property type="entry name" value="Outer membrane lipoprotein wza domain like"/>
    <property type="match status" value="4"/>
</dbReference>
<dbReference type="Pfam" id="PF10531">
    <property type="entry name" value="SLBB"/>
    <property type="match status" value="4"/>
</dbReference>
<evidence type="ECO:0000313" key="3">
    <source>
        <dbReference type="Proteomes" id="UP000229297"/>
    </source>
</evidence>
<name>A0A2M7JCK4_9BACT</name>
<organism evidence="2 3">
    <name type="scientific">Candidatus Desantisbacteria bacterium CG_4_8_14_3_um_filter_40_12</name>
    <dbReference type="NCBI Taxonomy" id="1974545"/>
    <lineage>
        <taxon>Bacteria</taxon>
        <taxon>Candidatus Desantisiibacteriota</taxon>
    </lineage>
</organism>